<feature type="compositionally biased region" description="Low complexity" evidence="1">
    <location>
        <begin position="423"/>
        <end position="438"/>
    </location>
</feature>
<feature type="region of interest" description="Disordered" evidence="1">
    <location>
        <begin position="423"/>
        <end position="460"/>
    </location>
</feature>
<dbReference type="InterPro" id="IPR006944">
    <property type="entry name" value="Phage/GTA_portal"/>
</dbReference>
<reference evidence="3" key="1">
    <citation type="journal article" date="2019" name="Int. J. Syst. Evol. Microbiol.">
        <title>The Global Catalogue of Microorganisms (GCM) 10K type strain sequencing project: providing services to taxonomists for standard genome sequencing and annotation.</title>
        <authorList>
            <consortium name="The Broad Institute Genomics Platform"/>
            <consortium name="The Broad Institute Genome Sequencing Center for Infectious Disease"/>
            <person name="Wu L."/>
            <person name="Ma J."/>
        </authorList>
    </citation>
    <scope>NUCLEOTIDE SEQUENCE [LARGE SCALE GENOMIC DNA]</scope>
    <source>
        <strain evidence="3">JCM 17388</strain>
    </source>
</reference>
<feature type="region of interest" description="Disordered" evidence="1">
    <location>
        <begin position="477"/>
        <end position="518"/>
    </location>
</feature>
<accession>A0ABP8BKK1</accession>
<dbReference type="Proteomes" id="UP001501251">
    <property type="component" value="Unassembled WGS sequence"/>
</dbReference>
<evidence type="ECO:0008006" key="4">
    <source>
        <dbReference type="Google" id="ProtNLM"/>
    </source>
</evidence>
<gene>
    <name evidence="2" type="ORF">GCM10022252_75430</name>
</gene>
<dbReference type="EMBL" id="BAABAQ010000020">
    <property type="protein sequence ID" value="GAA4209229.1"/>
    <property type="molecule type" value="Genomic_DNA"/>
</dbReference>
<evidence type="ECO:0000313" key="3">
    <source>
        <dbReference type="Proteomes" id="UP001501251"/>
    </source>
</evidence>
<dbReference type="RefSeq" id="WP_344923120.1">
    <property type="nucleotide sequence ID" value="NZ_BAABAQ010000020.1"/>
</dbReference>
<keyword evidence="3" id="KW-1185">Reference proteome</keyword>
<protein>
    <recommendedName>
        <fullName evidence="4">Phage portal protein</fullName>
    </recommendedName>
</protein>
<proteinExistence type="predicted"/>
<evidence type="ECO:0000313" key="2">
    <source>
        <dbReference type="EMBL" id="GAA4209229.1"/>
    </source>
</evidence>
<evidence type="ECO:0000256" key="1">
    <source>
        <dbReference type="SAM" id="MobiDB-lite"/>
    </source>
</evidence>
<sequence>MRFLPSLRTKATGPSETKSWDLTGASLGGMLAQLRSPRSSWTIERAVAEGMERVIWVFKSVNAIGGHSSDLRLQRVRHLPGGDKEILDDDALTYLLNQGQANELEKGTQLTKRLSAQVSLSPRGAFVELTFSRRGEIVGADLLPPGRTRPVPGRNGKLLSHYETVSPDGRIVAIPPEKVRWFRDPHPLDPFRAISPMEAAGLSVDLDFLARLYNTTFLRNDGRPGGVIGIDGEVEDAEIRRIENAFGKGAHEAGKITVLEGDLSYIDLGAKPRDLAYKDLSKITKDEILAAFGTPESIIGNASGRTFANAEQEADNFWRITMPPHLKILTSGWDYNPTDDVVYEFDLSGVEVLQRSEAARRAEAREEFKEGLITHNEYRARAGYPEWKMPHARAAYIGQSRTPIPTQPEDAVALGLAPVDGSGVPAAGGDPTAAATAAGAGGAVAGEQPEVPAGEELAQSSGAQAAIARLQALLDDEAGASSSSVPPNEEDIEEEEAPAEEDDSDEEEDKVVRPVGTRERKSGQVLPIVAARQEAETVFAEVLGQLGTRLVGRTVARLKSPKLRKGSRHFTAEYAMDTRVGADPLNVGRIVPADAWRAEAEQAIGPAVDQVAAAVVALTATGDGLESKTVIGRSVPEVGQVSAEVTAWAASAFEALAGHARSLVAGLDADGVDMPQIIAAVRGLDVKAWAERLAVQGATAVVNGAAGAVAEQAMPGAVVVRRWRVGDGPGEPHQGVEGQVQADGDPFVVGGAEVRWPGDVLGPVQEGAGCRCWVSHALIPA</sequence>
<name>A0ABP8BKK1_9ACTN</name>
<feature type="compositionally biased region" description="Acidic residues" evidence="1">
    <location>
        <begin position="488"/>
        <end position="509"/>
    </location>
</feature>
<dbReference type="Pfam" id="PF04860">
    <property type="entry name" value="Phage_portal"/>
    <property type="match status" value="1"/>
</dbReference>
<organism evidence="2 3">
    <name type="scientific">Streptosporangium oxazolinicum</name>
    <dbReference type="NCBI Taxonomy" id="909287"/>
    <lineage>
        <taxon>Bacteria</taxon>
        <taxon>Bacillati</taxon>
        <taxon>Actinomycetota</taxon>
        <taxon>Actinomycetes</taxon>
        <taxon>Streptosporangiales</taxon>
        <taxon>Streptosporangiaceae</taxon>
        <taxon>Streptosporangium</taxon>
    </lineage>
</organism>
<comment type="caution">
    <text evidence="2">The sequence shown here is derived from an EMBL/GenBank/DDBJ whole genome shotgun (WGS) entry which is preliminary data.</text>
</comment>